<dbReference type="InterPro" id="IPR000719">
    <property type="entry name" value="Prot_kinase_dom"/>
</dbReference>
<dbReference type="PANTHER" id="PTHR48016">
    <property type="entry name" value="MAP KINASE KINASE KINASE SSK2-RELATED-RELATED"/>
    <property type="match status" value="1"/>
</dbReference>
<protein>
    <recommendedName>
        <fullName evidence="6">Protein kinase domain-containing protein</fullName>
    </recommendedName>
</protein>
<reference evidence="8" key="1">
    <citation type="submission" date="2017-01" db="EMBL/GenBank/DDBJ databases">
        <title>Comparative genomics of anhydrobiosis in the tardigrade Hypsibius dujardini.</title>
        <authorList>
            <person name="Yoshida Y."/>
            <person name="Koutsovoulos G."/>
            <person name="Laetsch D."/>
            <person name="Stevens L."/>
            <person name="Kumar S."/>
            <person name="Horikawa D."/>
            <person name="Ishino K."/>
            <person name="Komine S."/>
            <person name="Tomita M."/>
            <person name="Blaxter M."/>
            <person name="Arakawa K."/>
        </authorList>
    </citation>
    <scope>NUCLEOTIDE SEQUENCE [LARGE SCALE GENOMIC DNA]</scope>
    <source>
        <strain evidence="8">Z151</strain>
    </source>
</reference>
<dbReference type="PROSITE" id="PS00108">
    <property type="entry name" value="PROTEIN_KINASE_ST"/>
    <property type="match status" value="1"/>
</dbReference>
<evidence type="ECO:0000256" key="3">
    <source>
        <dbReference type="ARBA" id="ARBA00022777"/>
    </source>
</evidence>
<evidence type="ECO:0000256" key="5">
    <source>
        <dbReference type="PROSITE-ProRule" id="PRU10141"/>
    </source>
</evidence>
<sequence>MDEEFLPIRHGKPLPGVLYKKGARIGKGTFGEVHLIEFQEPRGWTTRAMKTLSERVTGVTLEHEALLSFDHPNILATINVGLSSSQQVLLIHEYSQEGTLSNFLQTSSSNKITEALIRDFTKQLLYGLSYLHGRNIIHGDMKGANILLFDNESRVKIADLDGYIGKKGQHTVDHDVTKPHGTCAYMSPEMLKVGISSEAMELVGTKTDIWSLGCILLEMVGKGHFEIGSYPHTTDPDALRLFMVQQGGRPKIPEPLKYPSIDSSSETRDLREFLEECLYKDPGGRPEASTALRESPFINQHLNYQLTSGQPYLDVLIDLPGGLIDELLKEDSMEYTDANMAARLMIAENVPFPCEEYQTYKLTCPSTIQPGQPFTRGQQEIVTKYLTPAAYAVPRINHVPIQSTPMEDISSFFTRTLSNLTRNGLRTTMEGSVLNFKTGEDEMEVDLAQAALISVGLLFGSNRMLSEKVTQYFSRLICTPPQLADWMNNFCHASKGHPHFRARLRSTWEDIQEQLDRGRPVIALMQYSNYVLNEPAVAAGRSAGLNVPKTAPWLTYRIIRGYMHGRNNGLETVFYVDHSGCYFEMPFRKFLGEWDWKATDGLISDILDISDFHPRSFIASL</sequence>
<dbReference type="PANTHER" id="PTHR48016:SF56">
    <property type="entry name" value="MAPKK KINASE"/>
    <property type="match status" value="1"/>
</dbReference>
<dbReference type="EMBL" id="MTYJ01000008">
    <property type="protein sequence ID" value="OQV24123.1"/>
    <property type="molecule type" value="Genomic_DNA"/>
</dbReference>
<evidence type="ECO:0000313" key="8">
    <source>
        <dbReference type="Proteomes" id="UP000192578"/>
    </source>
</evidence>
<keyword evidence="1" id="KW-0808">Transferase</keyword>
<dbReference type="InterPro" id="IPR050538">
    <property type="entry name" value="MAP_kinase_kinase_kinase"/>
</dbReference>
<dbReference type="InterPro" id="IPR008271">
    <property type="entry name" value="Ser/Thr_kinase_AS"/>
</dbReference>
<feature type="domain" description="Protein kinase" evidence="6">
    <location>
        <begin position="19"/>
        <end position="298"/>
    </location>
</feature>
<dbReference type="OrthoDB" id="6513151at2759"/>
<organism evidence="7 8">
    <name type="scientific">Hypsibius exemplaris</name>
    <name type="common">Freshwater tardigrade</name>
    <dbReference type="NCBI Taxonomy" id="2072580"/>
    <lineage>
        <taxon>Eukaryota</taxon>
        <taxon>Metazoa</taxon>
        <taxon>Ecdysozoa</taxon>
        <taxon>Tardigrada</taxon>
        <taxon>Eutardigrada</taxon>
        <taxon>Parachela</taxon>
        <taxon>Hypsibioidea</taxon>
        <taxon>Hypsibiidae</taxon>
        <taxon>Hypsibius</taxon>
    </lineage>
</organism>
<feature type="binding site" evidence="5">
    <location>
        <position position="50"/>
    </location>
    <ligand>
        <name>ATP</name>
        <dbReference type="ChEBI" id="CHEBI:30616"/>
    </ligand>
</feature>
<keyword evidence="2 5" id="KW-0547">Nucleotide-binding</keyword>
<evidence type="ECO:0000256" key="1">
    <source>
        <dbReference type="ARBA" id="ARBA00022679"/>
    </source>
</evidence>
<proteinExistence type="predicted"/>
<dbReference type="AlphaFoldDB" id="A0A1W0X9F0"/>
<keyword evidence="3" id="KW-0418">Kinase</keyword>
<dbReference type="InterPro" id="IPR011009">
    <property type="entry name" value="Kinase-like_dom_sf"/>
</dbReference>
<dbReference type="SUPFAM" id="SSF56112">
    <property type="entry name" value="Protein kinase-like (PK-like)"/>
    <property type="match status" value="1"/>
</dbReference>
<comment type="caution">
    <text evidence="7">The sequence shown here is derived from an EMBL/GenBank/DDBJ whole genome shotgun (WGS) entry which is preliminary data.</text>
</comment>
<dbReference type="PROSITE" id="PS00107">
    <property type="entry name" value="PROTEIN_KINASE_ATP"/>
    <property type="match status" value="1"/>
</dbReference>
<dbReference type="InterPro" id="IPR017441">
    <property type="entry name" value="Protein_kinase_ATP_BS"/>
</dbReference>
<evidence type="ECO:0000256" key="4">
    <source>
        <dbReference type="ARBA" id="ARBA00022840"/>
    </source>
</evidence>
<dbReference type="GO" id="GO:0004672">
    <property type="term" value="F:protein kinase activity"/>
    <property type="evidence" value="ECO:0007669"/>
    <property type="project" value="InterPro"/>
</dbReference>
<evidence type="ECO:0000313" key="7">
    <source>
        <dbReference type="EMBL" id="OQV24123.1"/>
    </source>
</evidence>
<name>A0A1W0X9F0_HYPEX</name>
<dbReference type="PROSITE" id="PS50011">
    <property type="entry name" value="PROTEIN_KINASE_DOM"/>
    <property type="match status" value="1"/>
</dbReference>
<dbReference type="GO" id="GO:0005524">
    <property type="term" value="F:ATP binding"/>
    <property type="evidence" value="ECO:0007669"/>
    <property type="project" value="UniProtKB-UniRule"/>
</dbReference>
<dbReference type="SMART" id="SM00220">
    <property type="entry name" value="S_TKc"/>
    <property type="match status" value="1"/>
</dbReference>
<dbReference type="Pfam" id="PF00069">
    <property type="entry name" value="Pkinase"/>
    <property type="match status" value="1"/>
</dbReference>
<evidence type="ECO:0000256" key="2">
    <source>
        <dbReference type="ARBA" id="ARBA00022741"/>
    </source>
</evidence>
<gene>
    <name evidence="7" type="ORF">BV898_02075</name>
</gene>
<keyword evidence="8" id="KW-1185">Reference proteome</keyword>
<keyword evidence="4 5" id="KW-0067">ATP-binding</keyword>
<accession>A0A1W0X9F0</accession>
<dbReference type="Gene3D" id="1.10.510.10">
    <property type="entry name" value="Transferase(Phosphotransferase) domain 1"/>
    <property type="match status" value="1"/>
</dbReference>
<dbReference type="Proteomes" id="UP000192578">
    <property type="component" value="Unassembled WGS sequence"/>
</dbReference>
<evidence type="ECO:0000259" key="6">
    <source>
        <dbReference type="PROSITE" id="PS50011"/>
    </source>
</evidence>